<name>A0A1M4SVY0_9BACT</name>
<accession>A0A1M4SVY0</accession>
<reference evidence="1 2" key="1">
    <citation type="submission" date="2016-11" db="EMBL/GenBank/DDBJ databases">
        <authorList>
            <person name="Jaros S."/>
            <person name="Januszkiewicz K."/>
            <person name="Wedrychowicz H."/>
        </authorList>
    </citation>
    <scope>NUCLEOTIDE SEQUENCE [LARGE SCALE GENOMIC DNA]</scope>
    <source>
        <strain evidence="1 2">DSM 26910</strain>
    </source>
</reference>
<evidence type="ECO:0000313" key="1">
    <source>
        <dbReference type="EMBL" id="SHE36336.1"/>
    </source>
</evidence>
<sequence length="32" mass="3848">MSVTEDNFINPDLSRFIVINHIKHDHRMLKII</sequence>
<dbReference type="EMBL" id="FQUM01000001">
    <property type="protein sequence ID" value="SHE36336.1"/>
    <property type="molecule type" value="Genomic_DNA"/>
</dbReference>
<keyword evidence="2" id="KW-1185">Reference proteome</keyword>
<proteinExistence type="predicted"/>
<evidence type="ECO:0000313" key="2">
    <source>
        <dbReference type="Proteomes" id="UP000184164"/>
    </source>
</evidence>
<dbReference type="Proteomes" id="UP000184164">
    <property type="component" value="Unassembled WGS sequence"/>
</dbReference>
<organism evidence="1 2">
    <name type="scientific">Mariniphaga anaerophila</name>
    <dbReference type="NCBI Taxonomy" id="1484053"/>
    <lineage>
        <taxon>Bacteria</taxon>
        <taxon>Pseudomonadati</taxon>
        <taxon>Bacteroidota</taxon>
        <taxon>Bacteroidia</taxon>
        <taxon>Marinilabiliales</taxon>
        <taxon>Prolixibacteraceae</taxon>
        <taxon>Mariniphaga</taxon>
    </lineage>
</organism>
<dbReference type="AlphaFoldDB" id="A0A1M4SVY0"/>
<dbReference type="STRING" id="1484053.SAMN05444274_101166"/>
<gene>
    <name evidence="1" type="ORF">SAMN05444274_101166</name>
</gene>
<protein>
    <submittedName>
        <fullName evidence="1">Uncharacterized protein</fullName>
    </submittedName>
</protein>